<dbReference type="InterPro" id="IPR025636">
    <property type="entry name" value="DUF4294"/>
</dbReference>
<name>J9FIS5_9ZZZZ</name>
<dbReference type="Pfam" id="PF14127">
    <property type="entry name" value="DUF4294"/>
    <property type="match status" value="1"/>
</dbReference>
<dbReference type="AlphaFoldDB" id="J9FIS5"/>
<proteinExistence type="predicted"/>
<dbReference type="EMBL" id="AMCI01006435">
    <property type="protein sequence ID" value="EJW94338.1"/>
    <property type="molecule type" value="Genomic_DNA"/>
</dbReference>
<evidence type="ECO:0000313" key="1">
    <source>
        <dbReference type="EMBL" id="EJW94338.1"/>
    </source>
</evidence>
<evidence type="ECO:0008006" key="2">
    <source>
        <dbReference type="Google" id="ProtNLM"/>
    </source>
</evidence>
<reference evidence="1" key="1">
    <citation type="journal article" date="2012" name="PLoS ONE">
        <title>Gene sets for utilization of primary and secondary nutrition supplies in the distal gut of endangered iberian lynx.</title>
        <authorList>
            <person name="Alcaide M."/>
            <person name="Messina E."/>
            <person name="Richter M."/>
            <person name="Bargiela R."/>
            <person name="Peplies J."/>
            <person name="Huws S.A."/>
            <person name="Newbold C.J."/>
            <person name="Golyshin P.N."/>
            <person name="Simon M.A."/>
            <person name="Lopez G."/>
            <person name="Yakimov M.M."/>
            <person name="Ferrer M."/>
        </authorList>
    </citation>
    <scope>NUCLEOTIDE SEQUENCE</scope>
</reference>
<comment type="caution">
    <text evidence="1">The sequence shown here is derived from an EMBL/GenBank/DDBJ whole genome shotgun (WGS) entry which is preliminary data.</text>
</comment>
<accession>J9FIS5</accession>
<gene>
    <name evidence="1" type="ORF">EVA_17553</name>
</gene>
<protein>
    <recommendedName>
        <fullName evidence="2">DUF4294 domain-containing protein</fullName>
    </recommendedName>
</protein>
<organism evidence="1">
    <name type="scientific">gut metagenome</name>
    <dbReference type="NCBI Taxonomy" id="749906"/>
    <lineage>
        <taxon>unclassified sequences</taxon>
        <taxon>metagenomes</taxon>
        <taxon>organismal metagenomes</taxon>
    </lineage>
</organism>
<sequence>MVYNVQVGKVAYKGDSIPHVILPTLYKTPGLTFKNEKERERYNRLVYNVKKLLPLAKIAKLTVIETYEFLETLPTKEARVQHLNRVEEGLKKQYGPMLKKLSRSQGKLLIKLIDRECHQTGYSIAQAFIGSFKANAYQTFAFCFGQSLTKKYDPEGDDYFTERVVKMVESGQL</sequence>